<feature type="signal peptide" evidence="1">
    <location>
        <begin position="1"/>
        <end position="17"/>
    </location>
</feature>
<feature type="domain" description="Tail specific protease" evidence="2">
    <location>
        <begin position="248"/>
        <end position="459"/>
    </location>
</feature>
<dbReference type="PANTHER" id="PTHR32060:SF30">
    <property type="entry name" value="CARBOXY-TERMINAL PROCESSING PROTEASE CTPA"/>
    <property type="match status" value="1"/>
</dbReference>
<evidence type="ECO:0000259" key="2">
    <source>
        <dbReference type="Pfam" id="PF03572"/>
    </source>
</evidence>
<dbReference type="SUPFAM" id="SSF52096">
    <property type="entry name" value="ClpP/crotonase"/>
    <property type="match status" value="1"/>
</dbReference>
<protein>
    <recommendedName>
        <fullName evidence="2">Tail specific protease domain-containing protein</fullName>
    </recommendedName>
</protein>
<proteinExistence type="predicted"/>
<keyword evidence="4" id="KW-1185">Reference proteome</keyword>
<accession>A0A935C9C9</accession>
<name>A0A935C9C9_9BACT</name>
<dbReference type="AlphaFoldDB" id="A0A935C9C9"/>
<dbReference type="Pfam" id="PF03572">
    <property type="entry name" value="Peptidase_S41"/>
    <property type="match status" value="1"/>
</dbReference>
<dbReference type="InterPro" id="IPR029045">
    <property type="entry name" value="ClpP/crotonase-like_dom_sf"/>
</dbReference>
<dbReference type="PANTHER" id="PTHR32060">
    <property type="entry name" value="TAIL-SPECIFIC PROTEASE"/>
    <property type="match status" value="1"/>
</dbReference>
<evidence type="ECO:0000313" key="3">
    <source>
        <dbReference type="EMBL" id="MBK6265512.1"/>
    </source>
</evidence>
<dbReference type="EMBL" id="JAEQBW010000004">
    <property type="protein sequence ID" value="MBK6265512.1"/>
    <property type="molecule type" value="Genomic_DNA"/>
</dbReference>
<feature type="chain" id="PRO_5037957403" description="Tail specific protease domain-containing protein" evidence="1">
    <location>
        <begin position="18"/>
        <end position="485"/>
    </location>
</feature>
<dbReference type="Proteomes" id="UP000611723">
    <property type="component" value="Unassembled WGS sequence"/>
</dbReference>
<dbReference type="Gene3D" id="3.90.226.10">
    <property type="entry name" value="2-enoyl-CoA Hydratase, Chain A, domain 1"/>
    <property type="match status" value="1"/>
</dbReference>
<organism evidence="3 4">
    <name type="scientific">Marivirga aurantiaca</name>
    <dbReference type="NCBI Taxonomy" id="2802615"/>
    <lineage>
        <taxon>Bacteria</taxon>
        <taxon>Pseudomonadati</taxon>
        <taxon>Bacteroidota</taxon>
        <taxon>Cytophagia</taxon>
        <taxon>Cytophagales</taxon>
        <taxon>Marivirgaceae</taxon>
        <taxon>Marivirga</taxon>
    </lineage>
</organism>
<dbReference type="GO" id="GO:0007165">
    <property type="term" value="P:signal transduction"/>
    <property type="evidence" value="ECO:0007669"/>
    <property type="project" value="TreeGrafter"/>
</dbReference>
<evidence type="ECO:0000256" key="1">
    <source>
        <dbReference type="SAM" id="SignalP"/>
    </source>
</evidence>
<comment type="caution">
    <text evidence="3">The sequence shown here is derived from an EMBL/GenBank/DDBJ whole genome shotgun (WGS) entry which is preliminary data.</text>
</comment>
<dbReference type="GO" id="GO:0008236">
    <property type="term" value="F:serine-type peptidase activity"/>
    <property type="evidence" value="ECO:0007669"/>
    <property type="project" value="InterPro"/>
</dbReference>
<sequence length="485" mass="56093">MKFKLLFFCWFFPVALSAQTELMQKQIREDYSIFKNILTSAHPGLYEYTSQAQWDSLFTHFEEGLNQLKNADDLFKSMSALADHVKDGHFIIHHQKMDTVPSMFPLFIKIIDEKFYADTDDFDIPVGSEITSVDGINSEELLNRMLKYAPSDGYNVTRKYRQIELEFGILLFYEFGAKKAYTVRCRTPDNLTKTTEIQSQSLESIGNRNHNRHSYFSAYHQTTDKAAHFRNTIHRKWPFVYFIDSTNTAVLTVNSFGVDPQEFKSRLIDIFKEIKKKKTDHLIIDVRQNIGGFRINAINLFSFISEQVFKQRTSESIITTSLPEQEHIIHTMSDYGQFLETYFDGAEKKDDHYVLRTDKAEEMMKPYKKVFKGKIYILTSGKTFSAASAFALSAKNNHSITLVGEETGGGYYFHTGQFPVLYELPNSKIMLRISLIKINHYVRDESVPKGKGVIPDIEIKLTPQDLIEGKDSQLDYVINEIPKEF</sequence>
<dbReference type="InterPro" id="IPR005151">
    <property type="entry name" value="Tail-specific_protease"/>
</dbReference>
<keyword evidence="1" id="KW-0732">Signal</keyword>
<evidence type="ECO:0000313" key="4">
    <source>
        <dbReference type="Proteomes" id="UP000611723"/>
    </source>
</evidence>
<reference evidence="3" key="1">
    <citation type="submission" date="2021-01" db="EMBL/GenBank/DDBJ databases">
        <title>Marivirga aurantiaca sp. nov., isolated from intertidal surface sediments.</title>
        <authorList>
            <person name="Zhang M."/>
        </authorList>
    </citation>
    <scope>NUCLEOTIDE SEQUENCE</scope>
    <source>
        <strain evidence="3">S37H4</strain>
    </source>
</reference>
<dbReference type="GO" id="GO:0030288">
    <property type="term" value="C:outer membrane-bounded periplasmic space"/>
    <property type="evidence" value="ECO:0007669"/>
    <property type="project" value="TreeGrafter"/>
</dbReference>
<dbReference type="GO" id="GO:0006508">
    <property type="term" value="P:proteolysis"/>
    <property type="evidence" value="ECO:0007669"/>
    <property type="project" value="InterPro"/>
</dbReference>
<gene>
    <name evidence="3" type="ORF">JKA74_10725</name>
</gene>
<dbReference type="GO" id="GO:0004175">
    <property type="term" value="F:endopeptidase activity"/>
    <property type="evidence" value="ECO:0007669"/>
    <property type="project" value="TreeGrafter"/>
</dbReference>
<dbReference type="RefSeq" id="WP_201431194.1">
    <property type="nucleotide sequence ID" value="NZ_JAEQBW010000004.1"/>
</dbReference>